<accession>A0A150L7X4</accession>
<dbReference type="AlphaFoldDB" id="A0A150L7X4"/>
<organism evidence="1 2">
    <name type="scientific">Caldibacillus debilis</name>
    <dbReference type="NCBI Taxonomy" id="301148"/>
    <lineage>
        <taxon>Bacteria</taxon>
        <taxon>Bacillati</taxon>
        <taxon>Bacillota</taxon>
        <taxon>Bacilli</taxon>
        <taxon>Bacillales</taxon>
        <taxon>Bacillaceae</taxon>
        <taxon>Caldibacillus</taxon>
    </lineage>
</organism>
<dbReference type="Proteomes" id="UP000075683">
    <property type="component" value="Unassembled WGS sequence"/>
</dbReference>
<dbReference type="STRING" id="301148.B4135_4061"/>
<name>A0A150L7X4_9BACI</name>
<evidence type="ECO:0000313" key="1">
    <source>
        <dbReference type="EMBL" id="KYD08350.1"/>
    </source>
</evidence>
<reference evidence="1 2" key="1">
    <citation type="submission" date="2016-01" db="EMBL/GenBank/DDBJ databases">
        <title>Draft Genome Sequences of Seven Thermophilic Sporeformers Isolated from Foods.</title>
        <authorList>
            <person name="Berendsen E.M."/>
            <person name="Wells-Bennik M.H."/>
            <person name="Krawcyk A.O."/>
            <person name="De Jong A."/>
            <person name="Holsappel S."/>
            <person name="Eijlander R.T."/>
            <person name="Kuipers O.P."/>
        </authorList>
    </citation>
    <scope>NUCLEOTIDE SEQUENCE [LARGE SCALE GENOMIC DNA]</scope>
    <source>
        <strain evidence="1 2">B4135</strain>
    </source>
</reference>
<gene>
    <name evidence="1" type="ORF">B4135_4061</name>
</gene>
<evidence type="ECO:0000313" key="2">
    <source>
        <dbReference type="Proteomes" id="UP000075683"/>
    </source>
</evidence>
<comment type="caution">
    <text evidence="1">The sequence shown here is derived from an EMBL/GenBank/DDBJ whole genome shotgun (WGS) entry which is preliminary data.</text>
</comment>
<protein>
    <submittedName>
        <fullName evidence="1">Uncharacterized protein</fullName>
    </submittedName>
</protein>
<proteinExistence type="predicted"/>
<dbReference type="EMBL" id="LQYT01000140">
    <property type="protein sequence ID" value="KYD08350.1"/>
    <property type="molecule type" value="Genomic_DNA"/>
</dbReference>
<sequence>MIDDKKPKKDLRFMEITFLSFFLPDAIPFSGPSYADQSSGKLSGIWEWG</sequence>